<dbReference type="Proteomes" id="UP001172142">
    <property type="component" value="Unassembled WGS sequence"/>
</dbReference>
<accession>A0ABT8N9I0</accession>
<evidence type="ECO:0000313" key="2">
    <source>
        <dbReference type="Proteomes" id="UP001172142"/>
    </source>
</evidence>
<gene>
    <name evidence="1" type="ORF">QWY13_03530</name>
</gene>
<reference evidence="1 2" key="1">
    <citation type="submission" date="2023-07" db="EMBL/GenBank/DDBJ databases">
        <title>Novel species in genus Planococcus.</title>
        <authorList>
            <person name="Ning S."/>
        </authorList>
    </citation>
    <scope>NUCLEOTIDE SEQUENCE [LARGE SCALE GENOMIC DNA]</scope>
    <source>
        <strain evidence="1 2">N017</strain>
    </source>
</reference>
<name>A0ABT8N9I0_9BACL</name>
<organism evidence="1 2">
    <name type="scientific">Planococcus shenhongbingii</name>
    <dbReference type="NCBI Taxonomy" id="3058398"/>
    <lineage>
        <taxon>Bacteria</taxon>
        <taxon>Bacillati</taxon>
        <taxon>Bacillota</taxon>
        <taxon>Bacilli</taxon>
        <taxon>Bacillales</taxon>
        <taxon>Caryophanaceae</taxon>
        <taxon>Planococcus</taxon>
    </lineage>
</organism>
<dbReference type="RefSeq" id="WP_301854975.1">
    <property type="nucleotide sequence ID" value="NZ_JAUJWU010000001.1"/>
</dbReference>
<keyword evidence="2" id="KW-1185">Reference proteome</keyword>
<sequence>MTYYYIAAKGILAVKTNIKDFRWSFGSNMPEGTMEEYEECAVKMHIVLEDFNDDELLGNLGRYHFFNGAPGEDKIYYTRNLPMKKKLRLKAENLLSDEPKITVNRNYYKLITHRIMNLHSVHYIATDLAALLLLKKGYASIHCSAFKAEDSTVAIFAPPDTGKTLSAMTACGDFGASFIAEDLAITDGRNIFSVPWTNSFDHYAKNKEAQGSKFRKKATKVFPPLKVLSASAKVPEQENAKAKAILDAEIVTHVAILEKGKDEVIPQSENTAVSKLMNLNRYEFNFLRAPLLIAYEFFNPGLMIDDGTVKEREILSSLVRNSEKVFTLKKINPTHYAETLLFEMKEEPMESKKIVSLF</sequence>
<evidence type="ECO:0000313" key="1">
    <source>
        <dbReference type="EMBL" id="MDN7244554.1"/>
    </source>
</evidence>
<dbReference type="EMBL" id="JAUJWU010000001">
    <property type="protein sequence ID" value="MDN7244554.1"/>
    <property type="molecule type" value="Genomic_DNA"/>
</dbReference>
<protein>
    <recommendedName>
        <fullName evidence="3">Aldolase</fullName>
    </recommendedName>
</protein>
<evidence type="ECO:0008006" key="3">
    <source>
        <dbReference type="Google" id="ProtNLM"/>
    </source>
</evidence>
<proteinExistence type="predicted"/>
<comment type="caution">
    <text evidence="1">The sequence shown here is derived from an EMBL/GenBank/DDBJ whole genome shotgun (WGS) entry which is preliminary data.</text>
</comment>